<reference evidence="2" key="3">
    <citation type="submission" date="2020-12" db="UniProtKB">
        <authorList>
            <consortium name="EnsemblPlants"/>
        </authorList>
    </citation>
    <scope>IDENTIFICATION</scope>
</reference>
<accession>A0A7I4FSH0</accession>
<sequence length="73" mass="7313">MGVIMRICNVTTGNAAVSGVVLKVALTDALKVGTNIACGSIVQVKDGADIDSVNDNLDGRRTGGATGGERAKP</sequence>
<proteinExistence type="predicted"/>
<dbReference type="EnsemblPlants" id="Pp3c6_29910V3.3">
    <property type="protein sequence ID" value="Pp3c6_29910V3.3"/>
    <property type="gene ID" value="Pp3c6_29910"/>
</dbReference>
<evidence type="ECO:0000313" key="2">
    <source>
        <dbReference type="EnsemblPlants" id="Pp3c6_29910V3.3"/>
    </source>
</evidence>
<feature type="region of interest" description="Disordered" evidence="1">
    <location>
        <begin position="52"/>
        <end position="73"/>
    </location>
</feature>
<evidence type="ECO:0000313" key="3">
    <source>
        <dbReference type="Proteomes" id="UP000006727"/>
    </source>
</evidence>
<dbReference type="EMBL" id="ABEU02000006">
    <property type="status" value="NOT_ANNOTATED_CDS"/>
    <property type="molecule type" value="Genomic_DNA"/>
</dbReference>
<dbReference type="Proteomes" id="UP000006727">
    <property type="component" value="Chromosome 6"/>
</dbReference>
<name>A0A7I4FSH0_PHYPA</name>
<organism evidence="2 3">
    <name type="scientific">Physcomitrium patens</name>
    <name type="common">Spreading-leaved earth moss</name>
    <name type="synonym">Physcomitrella patens</name>
    <dbReference type="NCBI Taxonomy" id="3218"/>
    <lineage>
        <taxon>Eukaryota</taxon>
        <taxon>Viridiplantae</taxon>
        <taxon>Streptophyta</taxon>
        <taxon>Embryophyta</taxon>
        <taxon>Bryophyta</taxon>
        <taxon>Bryophytina</taxon>
        <taxon>Bryopsida</taxon>
        <taxon>Funariidae</taxon>
        <taxon>Funariales</taxon>
        <taxon>Funariaceae</taxon>
        <taxon>Physcomitrium</taxon>
    </lineage>
</organism>
<reference evidence="2 3" key="1">
    <citation type="journal article" date="2008" name="Science">
        <title>The Physcomitrella genome reveals evolutionary insights into the conquest of land by plants.</title>
        <authorList>
            <person name="Rensing S."/>
            <person name="Lang D."/>
            <person name="Zimmer A."/>
            <person name="Terry A."/>
            <person name="Salamov A."/>
            <person name="Shapiro H."/>
            <person name="Nishiyama T."/>
            <person name="Perroud P.-F."/>
            <person name="Lindquist E."/>
            <person name="Kamisugi Y."/>
            <person name="Tanahashi T."/>
            <person name="Sakakibara K."/>
            <person name="Fujita T."/>
            <person name="Oishi K."/>
            <person name="Shin-I T."/>
            <person name="Kuroki Y."/>
            <person name="Toyoda A."/>
            <person name="Suzuki Y."/>
            <person name="Hashimoto A."/>
            <person name="Yamaguchi K."/>
            <person name="Sugano A."/>
            <person name="Kohara Y."/>
            <person name="Fujiyama A."/>
            <person name="Anterola A."/>
            <person name="Aoki S."/>
            <person name="Ashton N."/>
            <person name="Barbazuk W.B."/>
            <person name="Barker E."/>
            <person name="Bennetzen J."/>
            <person name="Bezanilla M."/>
            <person name="Blankenship R."/>
            <person name="Cho S.H."/>
            <person name="Dutcher S."/>
            <person name="Estelle M."/>
            <person name="Fawcett J.A."/>
            <person name="Gundlach H."/>
            <person name="Hanada K."/>
            <person name="Heyl A."/>
            <person name="Hicks K.A."/>
            <person name="Hugh J."/>
            <person name="Lohr M."/>
            <person name="Mayer K."/>
            <person name="Melkozernov A."/>
            <person name="Murata T."/>
            <person name="Nelson D."/>
            <person name="Pils B."/>
            <person name="Prigge M."/>
            <person name="Reiss B."/>
            <person name="Renner T."/>
            <person name="Rombauts S."/>
            <person name="Rushton P."/>
            <person name="Sanderfoot A."/>
            <person name="Schween G."/>
            <person name="Shiu S.-H."/>
            <person name="Stueber K."/>
            <person name="Theodoulou F.L."/>
            <person name="Tu H."/>
            <person name="Van de Peer Y."/>
            <person name="Verrier P.J."/>
            <person name="Waters E."/>
            <person name="Wood A."/>
            <person name="Yang L."/>
            <person name="Cove D."/>
            <person name="Cuming A."/>
            <person name="Hasebe M."/>
            <person name="Lucas S."/>
            <person name="Mishler D.B."/>
            <person name="Reski R."/>
            <person name="Grigoriev I."/>
            <person name="Quatrano R.S."/>
            <person name="Boore J.L."/>
        </authorList>
    </citation>
    <scope>NUCLEOTIDE SEQUENCE [LARGE SCALE GENOMIC DNA]</scope>
    <source>
        <strain evidence="2 3">cv. Gransden 2004</strain>
    </source>
</reference>
<reference evidence="2 3" key="2">
    <citation type="journal article" date="2018" name="Plant J.">
        <title>The Physcomitrella patens chromosome-scale assembly reveals moss genome structure and evolution.</title>
        <authorList>
            <person name="Lang D."/>
            <person name="Ullrich K.K."/>
            <person name="Murat F."/>
            <person name="Fuchs J."/>
            <person name="Jenkins J."/>
            <person name="Haas F.B."/>
            <person name="Piednoel M."/>
            <person name="Gundlach H."/>
            <person name="Van Bel M."/>
            <person name="Meyberg R."/>
            <person name="Vives C."/>
            <person name="Morata J."/>
            <person name="Symeonidi A."/>
            <person name="Hiss M."/>
            <person name="Muchero W."/>
            <person name="Kamisugi Y."/>
            <person name="Saleh O."/>
            <person name="Blanc G."/>
            <person name="Decker E.L."/>
            <person name="van Gessel N."/>
            <person name="Grimwood J."/>
            <person name="Hayes R.D."/>
            <person name="Graham S.W."/>
            <person name="Gunter L.E."/>
            <person name="McDaniel S.F."/>
            <person name="Hoernstein S.N.W."/>
            <person name="Larsson A."/>
            <person name="Li F.W."/>
            <person name="Perroud P.F."/>
            <person name="Phillips J."/>
            <person name="Ranjan P."/>
            <person name="Rokshar D.S."/>
            <person name="Rothfels C.J."/>
            <person name="Schneider L."/>
            <person name="Shu S."/>
            <person name="Stevenson D.W."/>
            <person name="Thummler F."/>
            <person name="Tillich M."/>
            <person name="Villarreal Aguilar J.C."/>
            <person name="Widiez T."/>
            <person name="Wong G.K."/>
            <person name="Wymore A."/>
            <person name="Zhang Y."/>
            <person name="Zimmer A.D."/>
            <person name="Quatrano R.S."/>
            <person name="Mayer K.F.X."/>
            <person name="Goodstein D."/>
            <person name="Casacuberta J.M."/>
            <person name="Vandepoele K."/>
            <person name="Reski R."/>
            <person name="Cuming A.C."/>
            <person name="Tuskan G.A."/>
            <person name="Maumus F."/>
            <person name="Salse J."/>
            <person name="Schmutz J."/>
            <person name="Rensing S.A."/>
        </authorList>
    </citation>
    <scope>NUCLEOTIDE SEQUENCE [LARGE SCALE GENOMIC DNA]</scope>
    <source>
        <strain evidence="2 3">cv. Gransden 2004</strain>
    </source>
</reference>
<dbReference type="Gramene" id="Pp3c6_29910V3.3">
    <property type="protein sequence ID" value="Pp3c6_29910V3.3"/>
    <property type="gene ID" value="Pp3c6_29910"/>
</dbReference>
<keyword evidence="3" id="KW-1185">Reference proteome</keyword>
<dbReference type="AlphaFoldDB" id="A0A7I4FSH0"/>
<protein>
    <submittedName>
        <fullName evidence="2">Uncharacterized protein</fullName>
    </submittedName>
</protein>
<evidence type="ECO:0000256" key="1">
    <source>
        <dbReference type="SAM" id="MobiDB-lite"/>
    </source>
</evidence>